<organism evidence="1">
    <name type="scientific">Anguilla anguilla</name>
    <name type="common">European freshwater eel</name>
    <name type="synonym">Muraena anguilla</name>
    <dbReference type="NCBI Taxonomy" id="7936"/>
    <lineage>
        <taxon>Eukaryota</taxon>
        <taxon>Metazoa</taxon>
        <taxon>Chordata</taxon>
        <taxon>Craniata</taxon>
        <taxon>Vertebrata</taxon>
        <taxon>Euteleostomi</taxon>
        <taxon>Actinopterygii</taxon>
        <taxon>Neopterygii</taxon>
        <taxon>Teleostei</taxon>
        <taxon>Anguilliformes</taxon>
        <taxon>Anguillidae</taxon>
        <taxon>Anguilla</taxon>
    </lineage>
</organism>
<dbReference type="EMBL" id="GBXM01006261">
    <property type="protein sequence ID" value="JAI02317.1"/>
    <property type="molecule type" value="Transcribed_RNA"/>
</dbReference>
<name>A0A0E9XIS2_ANGAN</name>
<accession>A0A0E9XIS2</accession>
<protein>
    <submittedName>
        <fullName evidence="1">Uncharacterized protein</fullName>
    </submittedName>
</protein>
<proteinExistence type="predicted"/>
<sequence length="12" mass="1336">MLMAGLMFYSTA</sequence>
<evidence type="ECO:0000313" key="1">
    <source>
        <dbReference type="EMBL" id="JAI02317.1"/>
    </source>
</evidence>
<reference evidence="1" key="1">
    <citation type="submission" date="2014-11" db="EMBL/GenBank/DDBJ databases">
        <authorList>
            <person name="Amaro Gonzalez C."/>
        </authorList>
    </citation>
    <scope>NUCLEOTIDE SEQUENCE</scope>
</reference>
<reference evidence="1" key="2">
    <citation type="journal article" date="2015" name="Fish Shellfish Immunol.">
        <title>Early steps in the European eel (Anguilla anguilla)-Vibrio vulnificus interaction in the gills: Role of the RtxA13 toxin.</title>
        <authorList>
            <person name="Callol A."/>
            <person name="Pajuelo D."/>
            <person name="Ebbesson L."/>
            <person name="Teles M."/>
            <person name="MacKenzie S."/>
            <person name="Amaro C."/>
        </authorList>
    </citation>
    <scope>NUCLEOTIDE SEQUENCE</scope>
</reference>